<dbReference type="AlphaFoldDB" id="A0A1A9VTP3"/>
<dbReference type="EnsemblMetazoa" id="GAUT047198-RA">
    <property type="protein sequence ID" value="GAUT047198-PA"/>
    <property type="gene ID" value="GAUT047198"/>
</dbReference>
<keyword evidence="3" id="KW-1185">Reference proteome</keyword>
<dbReference type="Proteomes" id="UP000078200">
    <property type="component" value="Unassembled WGS sequence"/>
</dbReference>
<organism evidence="2 3">
    <name type="scientific">Glossina austeni</name>
    <name type="common">Savannah tsetse fly</name>
    <dbReference type="NCBI Taxonomy" id="7395"/>
    <lineage>
        <taxon>Eukaryota</taxon>
        <taxon>Metazoa</taxon>
        <taxon>Ecdysozoa</taxon>
        <taxon>Arthropoda</taxon>
        <taxon>Hexapoda</taxon>
        <taxon>Insecta</taxon>
        <taxon>Pterygota</taxon>
        <taxon>Neoptera</taxon>
        <taxon>Endopterygota</taxon>
        <taxon>Diptera</taxon>
        <taxon>Brachycera</taxon>
        <taxon>Muscomorpha</taxon>
        <taxon>Hippoboscoidea</taxon>
        <taxon>Glossinidae</taxon>
        <taxon>Glossina</taxon>
    </lineage>
</organism>
<proteinExistence type="predicted"/>
<protein>
    <submittedName>
        <fullName evidence="2">Uncharacterized protein</fullName>
    </submittedName>
</protein>
<accession>A0A1A9VTP3</accession>
<evidence type="ECO:0000256" key="1">
    <source>
        <dbReference type="SAM" id="MobiDB-lite"/>
    </source>
</evidence>
<evidence type="ECO:0000313" key="2">
    <source>
        <dbReference type="EnsemblMetazoa" id="GAUT047198-PA"/>
    </source>
</evidence>
<name>A0A1A9VTP3_GLOAU</name>
<evidence type="ECO:0000313" key="3">
    <source>
        <dbReference type="Proteomes" id="UP000078200"/>
    </source>
</evidence>
<reference evidence="2" key="1">
    <citation type="submission" date="2020-05" db="UniProtKB">
        <authorList>
            <consortium name="EnsemblMetazoa"/>
        </authorList>
    </citation>
    <scope>IDENTIFICATION</scope>
    <source>
        <strain evidence="2">TTRI</strain>
    </source>
</reference>
<feature type="region of interest" description="Disordered" evidence="1">
    <location>
        <begin position="84"/>
        <end position="105"/>
    </location>
</feature>
<sequence length="105" mass="11878">MTVGCAKLPLEILKIYGCSSTSNPTKTLTLLVNLNLTKQVKELCHANHYSISCGHNSPPNVVWTFLFRKSNVTKQILKMEEVRETQQQQQQQQRTKASKAASFIE</sequence>
<dbReference type="VEuPathDB" id="VectorBase:GAUT047198"/>